<reference evidence="2 3" key="1">
    <citation type="submission" date="2017-03" db="EMBL/GenBank/DDBJ databases">
        <title>Genome of the blue death feigning beetle - Asbolus verrucosus.</title>
        <authorList>
            <person name="Rider S.D."/>
        </authorList>
    </citation>
    <scope>NUCLEOTIDE SEQUENCE [LARGE SCALE GENOMIC DNA]</scope>
    <source>
        <strain evidence="2">Butters</strain>
        <tissue evidence="2">Head and leg muscle</tissue>
    </source>
</reference>
<comment type="caution">
    <text evidence="2">The sequence shown here is derived from an EMBL/GenBank/DDBJ whole genome shotgun (WGS) entry which is preliminary data.</text>
</comment>
<keyword evidence="1" id="KW-0732">Signal</keyword>
<keyword evidence="3" id="KW-1185">Reference proteome</keyword>
<name>A0A482W0H2_ASBVE</name>
<feature type="signal peptide" evidence="1">
    <location>
        <begin position="1"/>
        <end position="18"/>
    </location>
</feature>
<sequence length="268" mass="30094">MLLRTSLLLFAFFAYAKTETTVTVVGDRLTGTQYPANIKKLKALQEFVNLVNEHKMNVSLILSSGKNYKKGNLKEVMAMTITFPVNSDTLTETKLTPQNFEPLLKAATKEKLAVRGTNAASNKMGVVTNYPEGLPVNKAFKIFSGIKNGKTGFVFDEENYVAQYTFINPGADGKNQTTKVSYGQVDVEVVGHENVKEKEIEVIKQALVDAWFTYDDEYIPRAIFGELSKKLPDYNWEVVGDVGENSYIDSQNWVQLKILNENYLVYSI</sequence>
<gene>
    <name evidence="2" type="ORF">BDFB_006552</name>
</gene>
<evidence type="ECO:0000256" key="1">
    <source>
        <dbReference type="SAM" id="SignalP"/>
    </source>
</evidence>
<dbReference type="AlphaFoldDB" id="A0A482W0H2"/>
<accession>A0A482W0H2</accession>
<evidence type="ECO:0000313" key="2">
    <source>
        <dbReference type="EMBL" id="RZC38641.1"/>
    </source>
</evidence>
<dbReference type="EMBL" id="QDEB01041363">
    <property type="protein sequence ID" value="RZC38641.1"/>
    <property type="molecule type" value="Genomic_DNA"/>
</dbReference>
<proteinExistence type="predicted"/>
<protein>
    <submittedName>
        <fullName evidence="2">Uncharacterized protein</fullName>
    </submittedName>
</protein>
<organism evidence="2 3">
    <name type="scientific">Asbolus verrucosus</name>
    <name type="common">Desert ironclad beetle</name>
    <dbReference type="NCBI Taxonomy" id="1661398"/>
    <lineage>
        <taxon>Eukaryota</taxon>
        <taxon>Metazoa</taxon>
        <taxon>Ecdysozoa</taxon>
        <taxon>Arthropoda</taxon>
        <taxon>Hexapoda</taxon>
        <taxon>Insecta</taxon>
        <taxon>Pterygota</taxon>
        <taxon>Neoptera</taxon>
        <taxon>Endopterygota</taxon>
        <taxon>Coleoptera</taxon>
        <taxon>Polyphaga</taxon>
        <taxon>Cucujiformia</taxon>
        <taxon>Tenebrionidae</taxon>
        <taxon>Pimeliinae</taxon>
        <taxon>Asbolus</taxon>
    </lineage>
</organism>
<evidence type="ECO:0000313" key="3">
    <source>
        <dbReference type="Proteomes" id="UP000292052"/>
    </source>
</evidence>
<dbReference type="Proteomes" id="UP000292052">
    <property type="component" value="Unassembled WGS sequence"/>
</dbReference>
<feature type="chain" id="PRO_5019720558" evidence="1">
    <location>
        <begin position="19"/>
        <end position="268"/>
    </location>
</feature>
<dbReference type="OrthoDB" id="6759849at2759"/>